<feature type="domain" description="FAD/NAD(P)-binding" evidence="7">
    <location>
        <begin position="3"/>
        <end position="333"/>
    </location>
</feature>
<evidence type="ECO:0000256" key="3">
    <source>
        <dbReference type="ARBA" id="ARBA00022827"/>
    </source>
</evidence>
<feature type="compositionally biased region" description="Low complexity" evidence="6">
    <location>
        <begin position="442"/>
        <end position="472"/>
    </location>
</feature>
<dbReference type="Gene3D" id="3.50.50.100">
    <property type="match status" value="1"/>
</dbReference>
<dbReference type="PRINTS" id="PR00411">
    <property type="entry name" value="PNDRDTASEI"/>
</dbReference>
<evidence type="ECO:0000256" key="2">
    <source>
        <dbReference type="ARBA" id="ARBA00022630"/>
    </source>
</evidence>
<dbReference type="RefSeq" id="WP_136045139.1">
    <property type="nucleotide sequence ID" value="NZ_CP078076.1"/>
</dbReference>
<evidence type="ECO:0000256" key="5">
    <source>
        <dbReference type="ARBA" id="ARBA00023027"/>
    </source>
</evidence>
<protein>
    <submittedName>
        <fullName evidence="8">FAD-dependent oxidoreductase</fullName>
    </submittedName>
</protein>
<dbReference type="PRINTS" id="PR00368">
    <property type="entry name" value="FADPNR"/>
</dbReference>
<proteinExistence type="inferred from homology"/>
<comment type="similarity">
    <text evidence="1">Belongs to the NADH dehydrogenase family.</text>
</comment>
<keyword evidence="3" id="KW-0274">FAD</keyword>
<evidence type="ECO:0000313" key="8">
    <source>
        <dbReference type="EMBL" id="UPL11558.1"/>
    </source>
</evidence>
<keyword evidence="2" id="KW-0285">Flavoprotein</keyword>
<dbReference type="PANTHER" id="PTHR43706">
    <property type="entry name" value="NADH DEHYDROGENASE"/>
    <property type="match status" value="1"/>
</dbReference>
<dbReference type="InterPro" id="IPR036188">
    <property type="entry name" value="FAD/NAD-bd_sf"/>
</dbReference>
<keyword evidence="5" id="KW-0520">NAD</keyword>
<reference evidence="8 9" key="1">
    <citation type="submission" date="2021-06" db="EMBL/GenBank/DDBJ databases">
        <title>Genome-based taxonomic framework of Microbacterium strains isolated from marine environment, the description of four new species and reclassification of four preexisting species.</title>
        <authorList>
            <person name="Lee S.D."/>
            <person name="Kim S.-M."/>
            <person name="Byeon Y.-S."/>
            <person name="Yang H.L."/>
            <person name="Kim I.S."/>
        </authorList>
    </citation>
    <scope>NUCLEOTIDE SEQUENCE [LARGE SCALE GENOMIC DNA]</scope>
    <source>
        <strain evidence="8 9">SSW1-51</strain>
    </source>
</reference>
<feature type="compositionally biased region" description="Basic residues" evidence="6">
    <location>
        <begin position="474"/>
        <end position="484"/>
    </location>
</feature>
<dbReference type="PANTHER" id="PTHR43706:SF45">
    <property type="entry name" value="NADH DEHYDROGENASE-LIKE PROTEIN RV1812C"/>
    <property type="match status" value="1"/>
</dbReference>
<accession>A0ABY4IJ06</accession>
<evidence type="ECO:0000256" key="6">
    <source>
        <dbReference type="SAM" id="MobiDB-lite"/>
    </source>
</evidence>
<evidence type="ECO:0000313" key="9">
    <source>
        <dbReference type="Proteomes" id="UP000831467"/>
    </source>
</evidence>
<organism evidence="8 9">
    <name type="scientific">Microbacterium sufflavum</name>
    <dbReference type="NCBI Taxonomy" id="2851649"/>
    <lineage>
        <taxon>Bacteria</taxon>
        <taxon>Bacillati</taxon>
        <taxon>Actinomycetota</taxon>
        <taxon>Actinomycetes</taxon>
        <taxon>Micrococcales</taxon>
        <taxon>Microbacteriaceae</taxon>
        <taxon>Microbacterium</taxon>
    </lineage>
</organism>
<feature type="compositionally biased region" description="Low complexity" evidence="6">
    <location>
        <begin position="485"/>
        <end position="497"/>
    </location>
</feature>
<feature type="region of interest" description="Disordered" evidence="6">
    <location>
        <begin position="442"/>
        <end position="497"/>
    </location>
</feature>
<dbReference type="EMBL" id="CP078076">
    <property type="protein sequence ID" value="UPL11558.1"/>
    <property type="molecule type" value="Genomic_DNA"/>
</dbReference>
<keyword evidence="9" id="KW-1185">Reference proteome</keyword>
<dbReference type="Pfam" id="PF07992">
    <property type="entry name" value="Pyr_redox_2"/>
    <property type="match status" value="1"/>
</dbReference>
<dbReference type="InterPro" id="IPR045024">
    <property type="entry name" value="NDH-2"/>
</dbReference>
<evidence type="ECO:0000256" key="1">
    <source>
        <dbReference type="ARBA" id="ARBA00005272"/>
    </source>
</evidence>
<keyword evidence="4" id="KW-0560">Oxidoreductase</keyword>
<sequence length="497" mass="53218">MPKILIVGGGYAGFYTAWKLEKHLRKGEADVTMVDPLPYMTYQPFLPEVAAGSIEARHSVVAHRRHLKRTHVLTAKVTNINHAQKTATITPPVGEPYEFAYDQIVVTAGAVSRTFPIPGIADNAIGLKTIEEAVAIRDKVMSNFDKAASLPAGPERDRLLTVVVVGGGFAGIEVFAELRSLASSLVSKYPQIHFEDTHFHLIEAMGRIMPEVSLKTSEWVLKDLAKRGANVHLDTQVTGAIDGNVELSTGEVIPTDVIVWTAGVMANPTVVRGGDLPIEERGRIQTRADLRVGTPEAFVEGAWAAGDVSAVPDLSGGGVGGFCVPNAQHAVRQAKLLAKNLVAVLRGEAPKEYFHKNLGAVAGLGLYNGVFQSGKIALKGFIAWVAHRGYHGLAMPTWERKWRVLWGWWNNLWLGRDLVNLETVQNPRYVFEEFAARPRPAAPADAAPAAAPAKSAPAAKAAPAAETPADVKPAPKKAAAKKPAAKASATAETAPVK</sequence>
<evidence type="ECO:0000259" key="7">
    <source>
        <dbReference type="Pfam" id="PF07992"/>
    </source>
</evidence>
<dbReference type="Proteomes" id="UP000831467">
    <property type="component" value="Chromosome"/>
</dbReference>
<dbReference type="InterPro" id="IPR023753">
    <property type="entry name" value="FAD/NAD-binding_dom"/>
</dbReference>
<evidence type="ECO:0000256" key="4">
    <source>
        <dbReference type="ARBA" id="ARBA00023002"/>
    </source>
</evidence>
<dbReference type="SUPFAM" id="SSF51905">
    <property type="entry name" value="FAD/NAD(P)-binding domain"/>
    <property type="match status" value="1"/>
</dbReference>
<gene>
    <name evidence="8" type="ORF">KV394_10725</name>
</gene>
<name>A0ABY4IJ06_9MICO</name>